<name>A0A164Q887_9AGAM</name>
<dbReference type="EMBL" id="KV419428">
    <property type="protein sequence ID" value="KZS89421.1"/>
    <property type="molecule type" value="Genomic_DNA"/>
</dbReference>
<keyword evidence="2" id="KW-1185">Reference proteome</keyword>
<organism evidence="1 2">
    <name type="scientific">Sistotremastrum niveocremeum HHB9708</name>
    <dbReference type="NCBI Taxonomy" id="1314777"/>
    <lineage>
        <taxon>Eukaryota</taxon>
        <taxon>Fungi</taxon>
        <taxon>Dikarya</taxon>
        <taxon>Basidiomycota</taxon>
        <taxon>Agaricomycotina</taxon>
        <taxon>Agaricomycetes</taxon>
        <taxon>Sistotremastrales</taxon>
        <taxon>Sistotremastraceae</taxon>
        <taxon>Sertulicium</taxon>
        <taxon>Sertulicium niveocremeum</taxon>
    </lineage>
</organism>
<dbReference type="AlphaFoldDB" id="A0A164Q887"/>
<evidence type="ECO:0000313" key="2">
    <source>
        <dbReference type="Proteomes" id="UP000076722"/>
    </source>
</evidence>
<accession>A0A164Q887</accession>
<dbReference type="Proteomes" id="UP000076722">
    <property type="component" value="Unassembled WGS sequence"/>
</dbReference>
<proteinExistence type="predicted"/>
<gene>
    <name evidence="1" type="ORF">SISNIDRAFT_489374</name>
</gene>
<reference evidence="1 2" key="1">
    <citation type="journal article" date="2016" name="Mol. Biol. Evol.">
        <title>Comparative Genomics of Early-Diverging Mushroom-Forming Fungi Provides Insights into the Origins of Lignocellulose Decay Capabilities.</title>
        <authorList>
            <person name="Nagy L.G."/>
            <person name="Riley R."/>
            <person name="Tritt A."/>
            <person name="Adam C."/>
            <person name="Daum C."/>
            <person name="Floudas D."/>
            <person name="Sun H."/>
            <person name="Yadav J.S."/>
            <person name="Pangilinan J."/>
            <person name="Larsson K.H."/>
            <person name="Matsuura K."/>
            <person name="Barry K."/>
            <person name="Labutti K."/>
            <person name="Kuo R."/>
            <person name="Ohm R.A."/>
            <person name="Bhattacharya S.S."/>
            <person name="Shirouzu T."/>
            <person name="Yoshinaga Y."/>
            <person name="Martin F.M."/>
            <person name="Grigoriev I.V."/>
            <person name="Hibbett D.S."/>
        </authorList>
    </citation>
    <scope>NUCLEOTIDE SEQUENCE [LARGE SCALE GENOMIC DNA]</scope>
    <source>
        <strain evidence="1 2">HHB9708</strain>
    </source>
</reference>
<protein>
    <submittedName>
        <fullName evidence="1">Uncharacterized protein</fullName>
    </submittedName>
</protein>
<evidence type="ECO:0000313" key="1">
    <source>
        <dbReference type="EMBL" id="KZS89421.1"/>
    </source>
</evidence>
<sequence>MPRTSPIQPTPDAPFAFWDLRQAFAQNDASFFSKRFDFYRNAHSTDIGVHLSELIPPPSLCVRYEGQIVDRLEMVDQRGTQKSFEPEQLFYGWYKLNEICDDPQFRHLSTLSIHKQTSSHVAFQVAHITRAFLNMHFGPPYFNSVWRCNTLGDQDLDYDKLILCSLHNVAPGIWQPVFSYGTRYKSDYTRGLKFATAQEQAFV</sequence>